<keyword evidence="5" id="KW-0677">Repeat</keyword>
<feature type="compositionally biased region" description="Polar residues" evidence="12">
    <location>
        <begin position="447"/>
        <end position="457"/>
    </location>
</feature>
<evidence type="ECO:0000256" key="12">
    <source>
        <dbReference type="SAM" id="MobiDB-lite"/>
    </source>
</evidence>
<dbReference type="Pfam" id="PF00096">
    <property type="entry name" value="zf-C2H2"/>
    <property type="match status" value="2"/>
</dbReference>
<comment type="caution">
    <text evidence="14">The sequence shown here is derived from an EMBL/GenBank/DDBJ whole genome shotgun (WGS) entry which is preliminary data.</text>
</comment>
<dbReference type="SUPFAM" id="SSF57667">
    <property type="entry name" value="beta-beta-alpha zinc fingers"/>
    <property type="match status" value="1"/>
</dbReference>
<dbReference type="GO" id="GO:0045944">
    <property type="term" value="P:positive regulation of transcription by RNA polymerase II"/>
    <property type="evidence" value="ECO:0007669"/>
    <property type="project" value="UniProtKB-ARBA"/>
</dbReference>
<feature type="compositionally biased region" description="Low complexity" evidence="12">
    <location>
        <begin position="490"/>
        <end position="501"/>
    </location>
</feature>
<feature type="region of interest" description="Disordered" evidence="12">
    <location>
        <begin position="160"/>
        <end position="226"/>
    </location>
</feature>
<evidence type="ECO:0000256" key="5">
    <source>
        <dbReference type="ARBA" id="ARBA00022737"/>
    </source>
</evidence>
<dbReference type="Proteomes" id="UP000249363">
    <property type="component" value="Unassembled WGS sequence"/>
</dbReference>
<feature type="region of interest" description="Disordered" evidence="12">
    <location>
        <begin position="254"/>
        <end position="290"/>
    </location>
</feature>
<sequence>MESHGQYANRGRSPSASVHSRNVSPSPHHGQHSPYQNPSAAGLMLDASTAGTGYQPNLAYTAAPPPSSLAPDLNNPDLYNNFLSATTSAQQHDNLAAQNDQFASSFAATFQDQLDPSATLQDASYSNLINPNTNDYDFTQYAVAGDNTGMQPTFDTSLLLDQQQQQQQQQQQHNAQNAQLMGQGDMGPMGSPHNLLSPEHHSSPGNSHTSPPISSGPFYSPAHSRSASLDPMSAAYMSNHNQTQEWQNMLENPSFQSHRRAPSEHSDVSSVSHHSPYAGHHESFDALEGTSPSLGAQNDPVLYDNTLAMDSFTLSEQQQQGLSPHHSPYVSPQIPSQDINSDAFMLSGQQNMTQFPALSQDIYVGQPDDAMLAGMQVTDMSGLDPNQMSNMVPPPSINVEFAPPSRVPSFGPGGENDFDALSPPSRGSRGRSKSDPFGRPTPIARPHSQSVSSTSSLDPAVGSPGRSLSPFDPMGGSRSNPGSRGVSPASRSSIRRQSTSSIERKVILDLADPQRPGATPGESKRTQKHPATFQCNLCPKRFTRAYNLRSHLRTHTDERPFVCTVCGKAFARQHDRKRHEGLHSGEKKFVCRGDLASGGQWGCGRRFARADALGRHFRSEAGRACIKALLDEEAIERNRVFMEQQAQQQHLQPVPQPMMVPGLDNGQGFTLPAALLAQYPALQNLQWDQIATTGDDVSDMSARNSFDASSGGEFGFDDDDLSISSFTGASGQGAIYGGSGSHPNSSPNFGLEATDPNYTGQEWNQ</sequence>
<evidence type="ECO:0000256" key="10">
    <source>
        <dbReference type="ARBA" id="ARBA00023242"/>
    </source>
</evidence>
<dbReference type="RefSeq" id="XP_040728679.1">
    <property type="nucleotide sequence ID" value="XM_040873809.1"/>
</dbReference>
<evidence type="ECO:0000256" key="9">
    <source>
        <dbReference type="ARBA" id="ARBA00023163"/>
    </source>
</evidence>
<dbReference type="AlphaFoldDB" id="A0A364KKU3"/>
<dbReference type="GO" id="GO:0071277">
    <property type="term" value="P:cellular response to calcium ion"/>
    <property type="evidence" value="ECO:0007669"/>
    <property type="project" value="UniProtKB-ARBA"/>
</dbReference>
<feature type="region of interest" description="Disordered" evidence="12">
    <location>
        <begin position="1"/>
        <end position="43"/>
    </location>
</feature>
<feature type="region of interest" description="Disordered" evidence="12">
    <location>
        <begin position="381"/>
        <end position="530"/>
    </location>
</feature>
<keyword evidence="6 11" id="KW-0863">Zinc-finger</keyword>
<dbReference type="PROSITE" id="PS50157">
    <property type="entry name" value="ZINC_FINGER_C2H2_2"/>
    <property type="match status" value="2"/>
</dbReference>
<feature type="compositionally biased region" description="Low complexity" evidence="12">
    <location>
        <begin position="741"/>
        <end position="750"/>
    </location>
</feature>
<name>A0A364KKU3_TALAM</name>
<dbReference type="InterPro" id="IPR036236">
    <property type="entry name" value="Znf_C2H2_sf"/>
</dbReference>
<evidence type="ECO:0000256" key="8">
    <source>
        <dbReference type="ARBA" id="ARBA00023015"/>
    </source>
</evidence>
<evidence type="ECO:0000256" key="2">
    <source>
        <dbReference type="ARBA" id="ARBA00004496"/>
    </source>
</evidence>
<feature type="compositionally biased region" description="Polar residues" evidence="12">
    <location>
        <begin position="756"/>
        <end position="765"/>
    </location>
</feature>
<dbReference type="PANTHER" id="PTHR24388:SF54">
    <property type="entry name" value="PROTEIN ESCARGOT"/>
    <property type="match status" value="1"/>
</dbReference>
<dbReference type="InterPro" id="IPR013087">
    <property type="entry name" value="Znf_C2H2_type"/>
</dbReference>
<keyword evidence="3" id="KW-0963">Cytoplasm</keyword>
<accession>A0A364KKU3</accession>
<evidence type="ECO:0000256" key="11">
    <source>
        <dbReference type="PROSITE-ProRule" id="PRU00042"/>
    </source>
</evidence>
<feature type="region of interest" description="Disordered" evidence="12">
    <location>
        <begin position="732"/>
        <end position="765"/>
    </location>
</feature>
<dbReference type="FunFam" id="3.30.160.60:FF:000239">
    <property type="entry name" value="C2H2 type zinc finger protein"/>
    <property type="match status" value="1"/>
</dbReference>
<dbReference type="GO" id="GO:0008270">
    <property type="term" value="F:zinc ion binding"/>
    <property type="evidence" value="ECO:0007669"/>
    <property type="project" value="UniProtKB-KW"/>
</dbReference>
<dbReference type="GO" id="GO:0005737">
    <property type="term" value="C:cytoplasm"/>
    <property type="evidence" value="ECO:0007669"/>
    <property type="project" value="UniProtKB-SubCell"/>
</dbReference>
<dbReference type="GO" id="GO:0000978">
    <property type="term" value="F:RNA polymerase II cis-regulatory region sequence-specific DNA binding"/>
    <property type="evidence" value="ECO:0007669"/>
    <property type="project" value="TreeGrafter"/>
</dbReference>
<dbReference type="Gene3D" id="3.30.160.60">
    <property type="entry name" value="Classic Zinc Finger"/>
    <property type="match status" value="3"/>
</dbReference>
<keyword evidence="4" id="KW-0479">Metal-binding</keyword>
<dbReference type="FunFam" id="3.30.160.60:FF:000181">
    <property type="entry name" value="C2H2 type zinc finger protein"/>
    <property type="match status" value="1"/>
</dbReference>
<proteinExistence type="predicted"/>
<evidence type="ECO:0000256" key="1">
    <source>
        <dbReference type="ARBA" id="ARBA00004123"/>
    </source>
</evidence>
<dbReference type="FunFam" id="3.30.160.60:FF:000146">
    <property type="entry name" value="C2H2 type zinc finger protein"/>
    <property type="match status" value="1"/>
</dbReference>
<evidence type="ECO:0000256" key="3">
    <source>
        <dbReference type="ARBA" id="ARBA00022490"/>
    </source>
</evidence>
<feature type="compositionally biased region" description="Polar residues" evidence="12">
    <location>
        <begin position="203"/>
        <end position="213"/>
    </location>
</feature>
<evidence type="ECO:0000256" key="6">
    <source>
        <dbReference type="ARBA" id="ARBA00022771"/>
    </source>
</evidence>
<feature type="compositionally biased region" description="Polar residues" evidence="12">
    <location>
        <begin position="12"/>
        <end position="25"/>
    </location>
</feature>
<keyword evidence="15" id="KW-1185">Reference proteome</keyword>
<evidence type="ECO:0000259" key="13">
    <source>
        <dbReference type="PROSITE" id="PS50157"/>
    </source>
</evidence>
<evidence type="ECO:0000313" key="14">
    <source>
        <dbReference type="EMBL" id="RAO64162.1"/>
    </source>
</evidence>
<dbReference type="GeneID" id="63789391"/>
<dbReference type="GO" id="GO:0005634">
    <property type="term" value="C:nucleus"/>
    <property type="evidence" value="ECO:0007669"/>
    <property type="project" value="UniProtKB-SubCell"/>
</dbReference>
<dbReference type="PANTHER" id="PTHR24388">
    <property type="entry name" value="ZINC FINGER PROTEIN"/>
    <property type="match status" value="1"/>
</dbReference>
<dbReference type="GO" id="GO:0000981">
    <property type="term" value="F:DNA-binding transcription factor activity, RNA polymerase II-specific"/>
    <property type="evidence" value="ECO:0007669"/>
    <property type="project" value="TreeGrafter"/>
</dbReference>
<gene>
    <name evidence="14" type="ORF">BHQ10_000174</name>
</gene>
<dbReference type="STRING" id="1196081.A0A364KKU3"/>
<keyword evidence="9" id="KW-0804">Transcription</keyword>
<dbReference type="SMART" id="SM00355">
    <property type="entry name" value="ZnF_C2H2"/>
    <property type="match status" value="2"/>
</dbReference>
<evidence type="ECO:0000256" key="7">
    <source>
        <dbReference type="ARBA" id="ARBA00022833"/>
    </source>
</evidence>
<comment type="subcellular location">
    <subcellularLocation>
        <location evidence="2">Cytoplasm</location>
    </subcellularLocation>
    <subcellularLocation>
        <location evidence="1">Nucleus</location>
    </subcellularLocation>
</comment>
<keyword evidence="8" id="KW-0805">Transcription regulation</keyword>
<organism evidence="14 15">
    <name type="scientific">Talaromyces amestolkiae</name>
    <dbReference type="NCBI Taxonomy" id="1196081"/>
    <lineage>
        <taxon>Eukaryota</taxon>
        <taxon>Fungi</taxon>
        <taxon>Dikarya</taxon>
        <taxon>Ascomycota</taxon>
        <taxon>Pezizomycotina</taxon>
        <taxon>Eurotiomycetes</taxon>
        <taxon>Eurotiomycetidae</taxon>
        <taxon>Eurotiales</taxon>
        <taxon>Trichocomaceae</taxon>
        <taxon>Talaromyces</taxon>
        <taxon>Talaromyces sect. Talaromyces</taxon>
    </lineage>
</organism>
<evidence type="ECO:0000256" key="4">
    <source>
        <dbReference type="ARBA" id="ARBA00022723"/>
    </source>
</evidence>
<feature type="domain" description="C2H2-type" evidence="13">
    <location>
        <begin position="533"/>
        <end position="560"/>
    </location>
</feature>
<feature type="compositionally biased region" description="Low complexity" evidence="12">
    <location>
        <begin position="162"/>
        <end position="179"/>
    </location>
</feature>
<keyword evidence="7" id="KW-0862">Zinc</keyword>
<keyword evidence="10" id="KW-0539">Nucleus</keyword>
<dbReference type="OrthoDB" id="8117402at2759"/>
<dbReference type="EMBL" id="MIKG01000001">
    <property type="protein sequence ID" value="RAO64162.1"/>
    <property type="molecule type" value="Genomic_DNA"/>
</dbReference>
<dbReference type="InterPro" id="IPR050527">
    <property type="entry name" value="Snail/Krueppel_Znf"/>
</dbReference>
<dbReference type="PROSITE" id="PS00028">
    <property type="entry name" value="ZINC_FINGER_C2H2_1"/>
    <property type="match status" value="2"/>
</dbReference>
<evidence type="ECO:0000313" key="15">
    <source>
        <dbReference type="Proteomes" id="UP000249363"/>
    </source>
</evidence>
<feature type="domain" description="C2H2-type" evidence="13">
    <location>
        <begin position="561"/>
        <end position="588"/>
    </location>
</feature>
<protein>
    <recommendedName>
        <fullName evidence="13">C2H2-type domain-containing protein</fullName>
    </recommendedName>
</protein>
<reference evidence="14 15" key="1">
    <citation type="journal article" date="2017" name="Biotechnol. Biofuels">
        <title>Differential beta-glucosidase expression as a function of carbon source availability in Talaromyces amestolkiae: a genomic and proteomic approach.</title>
        <authorList>
            <person name="de Eugenio L.I."/>
            <person name="Mendez-Liter J.A."/>
            <person name="Nieto-Dominguez M."/>
            <person name="Alonso L."/>
            <person name="Gil-Munoz J."/>
            <person name="Barriuso J."/>
            <person name="Prieto A."/>
            <person name="Martinez M.J."/>
        </authorList>
    </citation>
    <scope>NUCLEOTIDE SEQUENCE [LARGE SCALE GENOMIC DNA]</scope>
    <source>
        <strain evidence="14 15">CIB</strain>
    </source>
</reference>